<gene>
    <name evidence="1" type="ORF">HMPREF0623_0701</name>
</gene>
<sequence length="58" mass="7073">MLFKDEKVLKKLFWWFDFNRAKNQFIPLNQKLTMMPNLGIMVNFCSQTTRLLSHSQFF</sequence>
<comment type="caution">
    <text evidence="1">The sequence shown here is derived from an EMBL/GenBank/DDBJ whole genome shotgun (WGS) entry which is preliminary data.</text>
</comment>
<reference evidence="1" key="1">
    <citation type="submission" date="2010-07" db="EMBL/GenBank/DDBJ databases">
        <authorList>
            <person name="Muzny D."/>
            <person name="Qin X."/>
            <person name="Deng J."/>
            <person name="Jiang H."/>
            <person name="Liu Y."/>
            <person name="Qu J."/>
            <person name="Song X.-Z."/>
            <person name="Zhang L."/>
            <person name="Thornton R."/>
            <person name="Coyle M."/>
            <person name="Francisco L."/>
            <person name="Jackson L."/>
            <person name="Javaid M."/>
            <person name="Korchina V."/>
            <person name="Kovar C."/>
            <person name="Mata R."/>
            <person name="Mathew T."/>
            <person name="Ngo R."/>
            <person name="Nguyen L."/>
            <person name="Nguyen N."/>
            <person name="Okwuonu G."/>
            <person name="Ongeri F."/>
            <person name="Pham C."/>
            <person name="Simmons D."/>
            <person name="Wilczek-Boney K."/>
            <person name="Hale W."/>
            <person name="Jakkamsetti A."/>
            <person name="Pham P."/>
            <person name="Ruth R."/>
            <person name="San Lucas F."/>
            <person name="Warren J."/>
            <person name="Zhang J."/>
            <person name="Zhao Z."/>
            <person name="Zhou C."/>
            <person name="Zhu D."/>
            <person name="Lee S."/>
            <person name="Bess C."/>
            <person name="Blankenburg K."/>
            <person name="Forbes L."/>
            <person name="Fu Q."/>
            <person name="Gubbala S."/>
            <person name="Hirani K."/>
            <person name="Jayaseelan J.C."/>
            <person name="Lara F."/>
            <person name="Munidasa M."/>
            <person name="Palculict T."/>
            <person name="Patil S."/>
            <person name="Pu L.-L."/>
            <person name="Saada N."/>
            <person name="Tang L."/>
            <person name="Weissenberger G."/>
            <person name="Zhu Y."/>
            <person name="Hemphill L."/>
            <person name="Shang Y."/>
            <person name="Youmans B."/>
            <person name="Ayvaz T."/>
            <person name="Ross M."/>
            <person name="Santibanez J."/>
            <person name="Aqrawi P."/>
            <person name="Gross S."/>
            <person name="Joshi V."/>
            <person name="Fowler G."/>
            <person name="Nazareth L."/>
            <person name="Reid J."/>
            <person name="Worley K."/>
            <person name="Petrosino J."/>
            <person name="Highlander S."/>
            <person name="Gibbs R."/>
        </authorList>
    </citation>
    <scope>NUCLEOTIDE SEQUENCE [LARGE SCALE GENOMIC DNA]</scope>
    <source>
        <strain evidence="1">DSM 20284</strain>
    </source>
</reference>
<dbReference type="HOGENOM" id="CLU_2975238_0_0_9"/>
<evidence type="ECO:0000313" key="1">
    <source>
        <dbReference type="EMBL" id="EFL95665.1"/>
    </source>
</evidence>
<dbReference type="AlphaFoldDB" id="E0NFU6"/>
<accession>E0NFU6</accession>
<dbReference type="Proteomes" id="UP000004470">
    <property type="component" value="Unassembled WGS sequence"/>
</dbReference>
<proteinExistence type="predicted"/>
<dbReference type="EMBL" id="AEEG01000003">
    <property type="protein sequence ID" value="EFL95665.1"/>
    <property type="molecule type" value="Genomic_DNA"/>
</dbReference>
<protein>
    <submittedName>
        <fullName evidence="1">Uncharacterized protein</fullName>
    </submittedName>
</protein>
<name>E0NFU6_PEDAC</name>
<evidence type="ECO:0000313" key="2">
    <source>
        <dbReference type="Proteomes" id="UP000004470"/>
    </source>
</evidence>
<organism evidence="1 2">
    <name type="scientific">Pediococcus acidilactici DSM 20284</name>
    <dbReference type="NCBI Taxonomy" id="862514"/>
    <lineage>
        <taxon>Bacteria</taxon>
        <taxon>Bacillati</taxon>
        <taxon>Bacillota</taxon>
        <taxon>Bacilli</taxon>
        <taxon>Lactobacillales</taxon>
        <taxon>Lactobacillaceae</taxon>
        <taxon>Pediococcus</taxon>
        <taxon>Pediococcus acidilactici group</taxon>
    </lineage>
</organism>
<keyword evidence="2" id="KW-1185">Reference proteome</keyword>